<gene>
    <name evidence="4" type="ORF">BEN30_12730</name>
</gene>
<feature type="domain" description="Dinitrogenase iron-molybdenum cofactor biosynthesis" evidence="3">
    <location>
        <begin position="33"/>
        <end position="125"/>
    </location>
</feature>
<organism evidence="4 5">
    <name type="scientific">Magnetovibrio blakemorei</name>
    <dbReference type="NCBI Taxonomy" id="28181"/>
    <lineage>
        <taxon>Bacteria</taxon>
        <taxon>Pseudomonadati</taxon>
        <taxon>Pseudomonadota</taxon>
        <taxon>Alphaproteobacteria</taxon>
        <taxon>Rhodospirillales</taxon>
        <taxon>Magnetovibrionaceae</taxon>
        <taxon>Magnetovibrio</taxon>
    </lineage>
</organism>
<dbReference type="SUPFAM" id="SSF53146">
    <property type="entry name" value="Nitrogenase accessory factor-like"/>
    <property type="match status" value="1"/>
</dbReference>
<sequence>MSIARHLRVLDCATKENAMPNGIKVAFASTDMRHVDQHFGSAKSFVMYEVDPENATMTDAVEFGALDQDGNEDKLDAKIQALSSCAAVYVQAIGGSAITKLARIGVQPMKVQPGSPISQLVAELQAQLRAGPTAWIARALQGEKTGERFDGMEAEGWNE</sequence>
<evidence type="ECO:0000256" key="2">
    <source>
        <dbReference type="ARBA" id="ARBA00023231"/>
    </source>
</evidence>
<dbReference type="InterPro" id="IPR051840">
    <property type="entry name" value="NifX/NifY_domain"/>
</dbReference>
<evidence type="ECO:0000313" key="5">
    <source>
        <dbReference type="Proteomes" id="UP000095347"/>
    </source>
</evidence>
<accession>A0A1E5Q679</accession>
<dbReference type="InterPro" id="IPR003731">
    <property type="entry name" value="Di-Nase_FeMo-co_biosynth"/>
</dbReference>
<dbReference type="EMBL" id="MCGG01000036">
    <property type="protein sequence ID" value="OEJ66248.1"/>
    <property type="molecule type" value="Genomic_DNA"/>
</dbReference>
<dbReference type="Gene3D" id="3.30.420.130">
    <property type="entry name" value="Dinitrogenase iron-molybdenum cofactor biosynthesis domain"/>
    <property type="match status" value="1"/>
</dbReference>
<evidence type="ECO:0000256" key="1">
    <source>
        <dbReference type="ARBA" id="ARBA00010285"/>
    </source>
</evidence>
<comment type="similarity">
    <text evidence="1">Belongs to the NifX/NifY family.</text>
</comment>
<dbReference type="NCBIfam" id="TIGR02663">
    <property type="entry name" value="nifX"/>
    <property type="match status" value="1"/>
</dbReference>
<evidence type="ECO:0000313" key="4">
    <source>
        <dbReference type="EMBL" id="OEJ66248.1"/>
    </source>
</evidence>
<dbReference type="Pfam" id="PF02579">
    <property type="entry name" value="Nitro_FeMo-Co"/>
    <property type="match status" value="1"/>
</dbReference>
<reference evidence="5" key="1">
    <citation type="submission" date="2016-07" db="EMBL/GenBank/DDBJ databases">
        <authorList>
            <person name="Florea S."/>
            <person name="Webb J.S."/>
            <person name="Jaromczyk J."/>
            <person name="Schardl C.L."/>
        </authorList>
    </citation>
    <scope>NUCLEOTIDE SEQUENCE [LARGE SCALE GENOMIC DNA]</scope>
    <source>
        <strain evidence="5">MV-1</strain>
    </source>
</reference>
<dbReference type="InterPro" id="IPR036105">
    <property type="entry name" value="DiNase_FeMo-co_biosyn_sf"/>
</dbReference>
<dbReference type="Proteomes" id="UP000095347">
    <property type="component" value="Unassembled WGS sequence"/>
</dbReference>
<dbReference type="PANTHER" id="PTHR33937">
    <property type="entry name" value="IRON-MOLYBDENUM PROTEIN-RELATED-RELATED"/>
    <property type="match status" value="1"/>
</dbReference>
<dbReference type="InterPro" id="IPR013480">
    <property type="entry name" value="NifX"/>
</dbReference>
<dbReference type="OrthoDB" id="9797941at2"/>
<dbReference type="AlphaFoldDB" id="A0A1E5Q679"/>
<keyword evidence="5" id="KW-1185">Reference proteome</keyword>
<proteinExistence type="inferred from homology"/>
<dbReference type="GO" id="GO:0009399">
    <property type="term" value="P:nitrogen fixation"/>
    <property type="evidence" value="ECO:0007669"/>
    <property type="project" value="InterPro"/>
</dbReference>
<dbReference type="GO" id="GO:0051540">
    <property type="term" value="F:metal cluster binding"/>
    <property type="evidence" value="ECO:0007669"/>
    <property type="project" value="InterPro"/>
</dbReference>
<dbReference type="CDD" id="cd00853">
    <property type="entry name" value="NifX"/>
    <property type="match status" value="1"/>
</dbReference>
<protein>
    <submittedName>
        <fullName evidence="4">Nitrogen fixation protein NifX</fullName>
    </submittedName>
</protein>
<keyword evidence="2" id="KW-0535">Nitrogen fixation</keyword>
<dbReference type="STRING" id="28181.BEN30_12730"/>
<dbReference type="InterPro" id="IPR034169">
    <property type="entry name" value="NifX-like"/>
</dbReference>
<comment type="caution">
    <text evidence="4">The sequence shown here is derived from an EMBL/GenBank/DDBJ whole genome shotgun (WGS) entry which is preliminary data.</text>
</comment>
<evidence type="ECO:0000259" key="3">
    <source>
        <dbReference type="Pfam" id="PF02579"/>
    </source>
</evidence>
<dbReference type="PANTHER" id="PTHR33937:SF1">
    <property type="entry name" value="IRON-MOLIBDENUM COFACTOR PROCESSING PROTEIN"/>
    <property type="match status" value="1"/>
</dbReference>
<name>A0A1E5Q679_9PROT</name>